<reference evidence="1 2" key="1">
    <citation type="journal article" date="2018" name="Sci. Data">
        <title>The draft genome sequence of cork oak.</title>
        <authorList>
            <person name="Ramos A.M."/>
            <person name="Usie A."/>
            <person name="Barbosa P."/>
            <person name="Barros P.M."/>
            <person name="Capote T."/>
            <person name="Chaves I."/>
            <person name="Simoes F."/>
            <person name="Abreu I."/>
            <person name="Carrasquinho I."/>
            <person name="Faro C."/>
            <person name="Guimaraes J.B."/>
            <person name="Mendonca D."/>
            <person name="Nobrega F."/>
            <person name="Rodrigues L."/>
            <person name="Saibo N.J.M."/>
            <person name="Varela M.C."/>
            <person name="Egas C."/>
            <person name="Matos J."/>
            <person name="Miguel C.M."/>
            <person name="Oliveira M.M."/>
            <person name="Ricardo C.P."/>
            <person name="Goncalves S."/>
        </authorList>
    </citation>
    <scope>NUCLEOTIDE SEQUENCE [LARGE SCALE GENOMIC DNA]</scope>
    <source>
        <strain evidence="2">cv. HL8</strain>
    </source>
</reference>
<accession>A0AAW0LVF5</accession>
<sequence length="80" mass="8888">MVEVMKEVAIILAAQLKDASNNLSKGVIGVLAAESWSKINEELLKLLGLTTKERHRATKLIACQHELIDVFLSMLDVEKE</sequence>
<organism evidence="1 2">
    <name type="scientific">Quercus suber</name>
    <name type="common">Cork oak</name>
    <dbReference type="NCBI Taxonomy" id="58331"/>
    <lineage>
        <taxon>Eukaryota</taxon>
        <taxon>Viridiplantae</taxon>
        <taxon>Streptophyta</taxon>
        <taxon>Embryophyta</taxon>
        <taxon>Tracheophyta</taxon>
        <taxon>Spermatophyta</taxon>
        <taxon>Magnoliopsida</taxon>
        <taxon>eudicotyledons</taxon>
        <taxon>Gunneridae</taxon>
        <taxon>Pentapetalae</taxon>
        <taxon>rosids</taxon>
        <taxon>fabids</taxon>
        <taxon>Fagales</taxon>
        <taxon>Fagaceae</taxon>
        <taxon>Quercus</taxon>
    </lineage>
</organism>
<evidence type="ECO:0000313" key="1">
    <source>
        <dbReference type="EMBL" id="KAK7854406.1"/>
    </source>
</evidence>
<evidence type="ECO:0000313" key="2">
    <source>
        <dbReference type="Proteomes" id="UP000237347"/>
    </source>
</evidence>
<comment type="caution">
    <text evidence="1">The sequence shown here is derived from an EMBL/GenBank/DDBJ whole genome shotgun (WGS) entry which is preliminary data.</text>
</comment>
<dbReference type="EMBL" id="PKMF04000055">
    <property type="protein sequence ID" value="KAK7854406.1"/>
    <property type="molecule type" value="Genomic_DNA"/>
</dbReference>
<protein>
    <submittedName>
        <fullName evidence="1">Uncharacterized protein</fullName>
    </submittedName>
</protein>
<dbReference type="Proteomes" id="UP000237347">
    <property type="component" value="Unassembled WGS sequence"/>
</dbReference>
<dbReference type="AlphaFoldDB" id="A0AAW0LVF5"/>
<keyword evidence="2" id="KW-1185">Reference proteome</keyword>
<name>A0AAW0LVF5_QUESU</name>
<proteinExistence type="predicted"/>
<gene>
    <name evidence="1" type="ORF">CFP56_032244</name>
</gene>